<dbReference type="InterPro" id="IPR029045">
    <property type="entry name" value="ClpP/crotonase-like_dom_sf"/>
</dbReference>
<dbReference type="OrthoDB" id="1696280at2759"/>
<proteinExistence type="predicted"/>
<accession>A0A9P7AYR6</accession>
<dbReference type="Gene3D" id="3.90.226.10">
    <property type="entry name" value="2-enoyl-CoA Hydratase, Chain A, domain 1"/>
    <property type="match status" value="1"/>
</dbReference>
<keyword evidence="2" id="KW-1185">Reference proteome</keyword>
<evidence type="ECO:0000313" key="1">
    <source>
        <dbReference type="EMBL" id="KAG0650309.1"/>
    </source>
</evidence>
<evidence type="ECO:0000313" key="2">
    <source>
        <dbReference type="Proteomes" id="UP000785200"/>
    </source>
</evidence>
<protein>
    <submittedName>
        <fullName evidence="1">Uncharacterized protein</fullName>
    </submittedName>
</protein>
<comment type="caution">
    <text evidence="1">The sequence shown here is derived from an EMBL/GenBank/DDBJ whole genome shotgun (WGS) entry which is preliminary data.</text>
</comment>
<gene>
    <name evidence="1" type="ORF">D0Z07_3049</name>
</gene>
<sequence length="82" mass="9192">MLLEAHRWTGKEALEEGIVDMVADPEHMLDVALDLAKRWAPKARMGVYGLLRAELWGEALQKFQSISHVHGRQTSSPAKAKL</sequence>
<name>A0A9P7AYR6_9HELO</name>
<dbReference type="Proteomes" id="UP000785200">
    <property type="component" value="Unassembled WGS sequence"/>
</dbReference>
<dbReference type="AlphaFoldDB" id="A0A9P7AYR6"/>
<dbReference type="SUPFAM" id="SSF52096">
    <property type="entry name" value="ClpP/crotonase"/>
    <property type="match status" value="1"/>
</dbReference>
<organism evidence="1 2">
    <name type="scientific">Hyphodiscus hymeniophilus</name>
    <dbReference type="NCBI Taxonomy" id="353542"/>
    <lineage>
        <taxon>Eukaryota</taxon>
        <taxon>Fungi</taxon>
        <taxon>Dikarya</taxon>
        <taxon>Ascomycota</taxon>
        <taxon>Pezizomycotina</taxon>
        <taxon>Leotiomycetes</taxon>
        <taxon>Helotiales</taxon>
        <taxon>Hyphodiscaceae</taxon>
        <taxon>Hyphodiscus</taxon>
    </lineage>
</organism>
<reference evidence="1" key="1">
    <citation type="submission" date="2019-07" db="EMBL/GenBank/DDBJ databases">
        <title>Hyphodiscus hymeniophilus genome sequencing and assembly.</title>
        <authorList>
            <person name="Kramer G."/>
            <person name="Nodwell J."/>
        </authorList>
    </citation>
    <scope>NUCLEOTIDE SEQUENCE</scope>
    <source>
        <strain evidence="1">ATCC 34498</strain>
    </source>
</reference>
<dbReference type="EMBL" id="VNKQ01000006">
    <property type="protein sequence ID" value="KAG0650309.1"/>
    <property type="molecule type" value="Genomic_DNA"/>
</dbReference>